<evidence type="ECO:0000259" key="5">
    <source>
        <dbReference type="Pfam" id="PF01926"/>
    </source>
</evidence>
<dbReference type="Gene3D" id="3.40.50.300">
    <property type="entry name" value="P-loop containing nucleotide triphosphate hydrolases"/>
    <property type="match status" value="1"/>
</dbReference>
<keyword evidence="2 3" id="KW-0342">GTP-binding</keyword>
<dbReference type="PIRSF" id="PIRSF006230">
    <property type="entry name" value="MG442"/>
    <property type="match status" value="1"/>
</dbReference>
<dbReference type="EMBL" id="CP040825">
    <property type="protein sequence ID" value="QCZ36933.1"/>
    <property type="molecule type" value="Genomic_DNA"/>
</dbReference>
<dbReference type="InterPro" id="IPR027417">
    <property type="entry name" value="P-loop_NTPase"/>
</dbReference>
<dbReference type="PANTHER" id="PTHR45782:SF4">
    <property type="entry name" value="MITOCHONDRIAL RIBOSOME-ASSOCIATED GTPASE 1"/>
    <property type="match status" value="1"/>
</dbReference>
<dbReference type="OrthoDB" id="9779790at2"/>
<reference evidence="6 7" key="1">
    <citation type="submission" date="2019-06" db="EMBL/GenBank/DDBJ databases">
        <title>Mycoplasma sp. 2F1A isolated from ostrich.</title>
        <authorList>
            <person name="Spergser J."/>
        </authorList>
    </citation>
    <scope>NUCLEOTIDE SEQUENCE [LARGE SCALE GENOMIC DNA]</scope>
    <source>
        <strain evidence="6 7">2F1A</strain>
    </source>
</reference>
<dbReference type="PANTHER" id="PTHR45782">
    <property type="entry name" value="MITOCHONDRIAL RIBOSOME-ASSOCIATED GTPASE 1"/>
    <property type="match status" value="1"/>
</dbReference>
<dbReference type="Gene3D" id="1.10.1580.10">
    <property type="match status" value="1"/>
</dbReference>
<name>A0A5B7XYG0_9MOLU</name>
<dbReference type="Proteomes" id="UP000305457">
    <property type="component" value="Chromosome"/>
</dbReference>
<dbReference type="GO" id="GO:0006412">
    <property type="term" value="P:translation"/>
    <property type="evidence" value="ECO:0007669"/>
    <property type="project" value="TreeGrafter"/>
</dbReference>
<feature type="binding site" evidence="4">
    <location>
        <position position="183"/>
    </location>
    <ligand>
        <name>GTP</name>
        <dbReference type="ChEBI" id="CHEBI:37565"/>
    </ligand>
</feature>
<dbReference type="CDD" id="cd01856">
    <property type="entry name" value="YlqF"/>
    <property type="match status" value="1"/>
</dbReference>
<dbReference type="GO" id="GO:0003924">
    <property type="term" value="F:GTPase activity"/>
    <property type="evidence" value="ECO:0007669"/>
    <property type="project" value="TreeGrafter"/>
</dbReference>
<dbReference type="InterPro" id="IPR016478">
    <property type="entry name" value="GTPase_MTG1"/>
</dbReference>
<feature type="binding site" evidence="4">
    <location>
        <begin position="140"/>
        <end position="145"/>
    </location>
    <ligand>
        <name>GTP</name>
        <dbReference type="ChEBI" id="CHEBI:37565"/>
    </ligand>
</feature>
<feature type="domain" description="G" evidence="5">
    <location>
        <begin position="135"/>
        <end position="187"/>
    </location>
</feature>
<accession>A0A5B7XYG0</accession>
<proteinExistence type="inferred from homology"/>
<organism evidence="6 7">
    <name type="scientific">Mycoplasma nasistruthionis</name>
    <dbReference type="NCBI Taxonomy" id="353852"/>
    <lineage>
        <taxon>Bacteria</taxon>
        <taxon>Bacillati</taxon>
        <taxon>Mycoplasmatota</taxon>
        <taxon>Mollicutes</taxon>
        <taxon>Mycoplasmataceae</taxon>
        <taxon>Mycoplasma</taxon>
    </lineage>
</organism>
<evidence type="ECO:0000313" key="7">
    <source>
        <dbReference type="Proteomes" id="UP000305457"/>
    </source>
</evidence>
<dbReference type="NCBIfam" id="TIGR03596">
    <property type="entry name" value="GTPase_YlqF"/>
    <property type="match status" value="1"/>
</dbReference>
<evidence type="ECO:0000256" key="1">
    <source>
        <dbReference type="ARBA" id="ARBA00022741"/>
    </source>
</evidence>
<keyword evidence="3" id="KW-0963">Cytoplasm</keyword>
<evidence type="ECO:0000313" key="6">
    <source>
        <dbReference type="EMBL" id="QCZ36933.1"/>
    </source>
</evidence>
<protein>
    <recommendedName>
        <fullName evidence="3">Ribosome biogenesis GTPase A</fullName>
    </recommendedName>
</protein>
<keyword evidence="1 3" id="KW-0547">Nucleotide-binding</keyword>
<dbReference type="KEGG" id="mnh:FG904_02885"/>
<dbReference type="RefSeq" id="WP_139592413.1">
    <property type="nucleotide sequence ID" value="NZ_CP040825.1"/>
</dbReference>
<comment type="subcellular location">
    <subcellularLocation>
        <location evidence="3">Cytoplasm</location>
    </subcellularLocation>
</comment>
<evidence type="ECO:0000256" key="3">
    <source>
        <dbReference type="PIRNR" id="PIRNR006230"/>
    </source>
</evidence>
<dbReference type="AlphaFoldDB" id="A0A5B7XYG0"/>
<comment type="similarity">
    <text evidence="3">Belongs to the TRAFAC class YlqF/YawG GTPase family. MTG1 subfamily.</text>
</comment>
<dbReference type="Pfam" id="PF01926">
    <property type="entry name" value="MMR_HSR1"/>
    <property type="match status" value="1"/>
</dbReference>
<sequence>MNNNQDSEKEYKNWIQWFPGHMAKATRDIKEKANLADVFIVVLDARCPISSYNEDFDSIAPHKPRLFIITKSDLMDKTKKAKIEARFKGEKLLWLDLRKASSRKPILNAVKSLMTEKIQRNKAKGMLITRMKSFVLGVPNCGKSSLINLVSEKSSLKVANYPGVTKEVKWVVNGEYLFLDTPGILLPRFEDQEVAVKLLITGAIKLENFPLEFCASSMYKLVSKYYPERIQALGLVPSDDKIEVYNQLYEYGEKFKIFKEKGKVDWNKTYIQFINWAKNLDNVTYD</sequence>
<evidence type="ECO:0000256" key="2">
    <source>
        <dbReference type="ARBA" id="ARBA00023134"/>
    </source>
</evidence>
<dbReference type="GO" id="GO:0005737">
    <property type="term" value="C:cytoplasm"/>
    <property type="evidence" value="ECO:0007669"/>
    <property type="project" value="UniProtKB-SubCell"/>
</dbReference>
<dbReference type="InterPro" id="IPR019991">
    <property type="entry name" value="GTP-bd_ribosome_bgen"/>
</dbReference>
<comment type="function">
    <text evidence="3">Required for a late step of 50S ribosomal subunit assembly. Has GTPase activity.</text>
</comment>
<gene>
    <name evidence="6" type="primary">ylqF</name>
    <name evidence="6" type="ORF">FG904_02885</name>
</gene>
<evidence type="ECO:0000256" key="4">
    <source>
        <dbReference type="PIRSR" id="PIRSR006230-1"/>
    </source>
</evidence>
<dbReference type="SUPFAM" id="SSF52540">
    <property type="entry name" value="P-loop containing nucleoside triphosphate hydrolases"/>
    <property type="match status" value="1"/>
</dbReference>
<dbReference type="InterPro" id="IPR023179">
    <property type="entry name" value="GTP-bd_ortho_bundle_sf"/>
</dbReference>
<dbReference type="GO" id="GO:0005525">
    <property type="term" value="F:GTP binding"/>
    <property type="evidence" value="ECO:0007669"/>
    <property type="project" value="UniProtKB-KW"/>
</dbReference>
<dbReference type="InterPro" id="IPR006073">
    <property type="entry name" value="GTP-bd"/>
</dbReference>